<dbReference type="Gene3D" id="3.30.160.60">
    <property type="entry name" value="Classic Zinc Finger"/>
    <property type="match status" value="1"/>
</dbReference>
<evidence type="ECO:0000256" key="1">
    <source>
        <dbReference type="SAM" id="MobiDB-lite"/>
    </source>
</evidence>
<feature type="domain" description="C2H2-type" evidence="2">
    <location>
        <begin position="71"/>
        <end position="95"/>
    </location>
</feature>
<feature type="domain" description="C2H2-type" evidence="2">
    <location>
        <begin position="159"/>
        <end position="182"/>
    </location>
</feature>
<evidence type="ECO:0000313" key="3">
    <source>
        <dbReference type="EMBL" id="CBY14216.1"/>
    </source>
</evidence>
<organism evidence="3">
    <name type="scientific">Oikopleura dioica</name>
    <name type="common">Tunicate</name>
    <dbReference type="NCBI Taxonomy" id="34765"/>
    <lineage>
        <taxon>Eukaryota</taxon>
        <taxon>Metazoa</taxon>
        <taxon>Chordata</taxon>
        <taxon>Tunicata</taxon>
        <taxon>Appendicularia</taxon>
        <taxon>Copelata</taxon>
        <taxon>Oikopleuridae</taxon>
        <taxon>Oikopleura</taxon>
    </lineage>
</organism>
<reference evidence="3" key="1">
    <citation type="journal article" date="2010" name="Science">
        <title>Plasticity of animal genome architecture unmasked by rapid evolution of a pelagic tunicate.</title>
        <authorList>
            <person name="Denoeud F."/>
            <person name="Henriet S."/>
            <person name="Mungpakdee S."/>
            <person name="Aury J.M."/>
            <person name="Da Silva C."/>
            <person name="Brinkmann H."/>
            <person name="Mikhaleva J."/>
            <person name="Olsen L.C."/>
            <person name="Jubin C."/>
            <person name="Canestro C."/>
            <person name="Bouquet J.M."/>
            <person name="Danks G."/>
            <person name="Poulain J."/>
            <person name="Campsteijn C."/>
            <person name="Adamski M."/>
            <person name="Cross I."/>
            <person name="Yadetie F."/>
            <person name="Muffato M."/>
            <person name="Louis A."/>
            <person name="Butcher S."/>
            <person name="Tsagkogeorga G."/>
            <person name="Konrad A."/>
            <person name="Singh S."/>
            <person name="Jensen M.F."/>
            <person name="Cong E.H."/>
            <person name="Eikeseth-Otteraa H."/>
            <person name="Noel B."/>
            <person name="Anthouard V."/>
            <person name="Porcel B.M."/>
            <person name="Kachouri-Lafond R."/>
            <person name="Nishino A."/>
            <person name="Ugolini M."/>
            <person name="Chourrout P."/>
            <person name="Nishida H."/>
            <person name="Aasland R."/>
            <person name="Huzurbazar S."/>
            <person name="Westhof E."/>
            <person name="Delsuc F."/>
            <person name="Lehrach H."/>
            <person name="Reinhardt R."/>
            <person name="Weissenbach J."/>
            <person name="Roy S.W."/>
            <person name="Artiguenave F."/>
            <person name="Postlethwait J.H."/>
            <person name="Manak J.R."/>
            <person name="Thompson E.M."/>
            <person name="Jaillon O."/>
            <person name="Du Pasquier L."/>
            <person name="Boudinot P."/>
            <person name="Liberles D.A."/>
            <person name="Volff J.N."/>
            <person name="Philippe H."/>
            <person name="Lenhard B."/>
            <person name="Roest Crollius H."/>
            <person name="Wincker P."/>
            <person name="Chourrout D."/>
        </authorList>
    </citation>
    <scope>NUCLEOTIDE SEQUENCE [LARGE SCALE GENOMIC DNA]</scope>
</reference>
<dbReference type="InParanoid" id="E4XX22"/>
<proteinExistence type="predicted"/>
<evidence type="ECO:0000313" key="4">
    <source>
        <dbReference type="Proteomes" id="UP000001307"/>
    </source>
</evidence>
<name>E4XX22_OIKDI</name>
<feature type="compositionally biased region" description="Polar residues" evidence="1">
    <location>
        <begin position="17"/>
        <end position="30"/>
    </location>
</feature>
<protein>
    <recommendedName>
        <fullName evidence="2">C2H2-type domain-containing protein</fullName>
    </recommendedName>
</protein>
<feature type="compositionally biased region" description="Basic and acidic residues" evidence="1">
    <location>
        <begin position="40"/>
        <end position="52"/>
    </location>
</feature>
<feature type="compositionally biased region" description="Low complexity" evidence="1">
    <location>
        <begin position="1"/>
        <end position="13"/>
    </location>
</feature>
<feature type="region of interest" description="Disordered" evidence="1">
    <location>
        <begin position="1"/>
        <end position="69"/>
    </location>
</feature>
<feature type="domain" description="C2H2-type" evidence="2">
    <location>
        <begin position="112"/>
        <end position="132"/>
    </location>
</feature>
<gene>
    <name evidence="3" type="ORF">GSOID_T00007201001</name>
</gene>
<dbReference type="OrthoDB" id="10476011at2759"/>
<dbReference type="Proteomes" id="UP000001307">
    <property type="component" value="Unassembled WGS sequence"/>
</dbReference>
<dbReference type="SMART" id="SM00355">
    <property type="entry name" value="ZnF_C2H2"/>
    <property type="match status" value="3"/>
</dbReference>
<dbReference type="EMBL" id="FN653263">
    <property type="protein sequence ID" value="CBY14216.1"/>
    <property type="molecule type" value="Genomic_DNA"/>
</dbReference>
<sequence length="282" mass="32338">MSDCRSSSSMKTRNSSHESAITSRTLSSESALERLQNGLDKIEKPTTIELRRSPRKKSHESNKSASPAPSFPCKKCNFVSFPTFADLVEHMMLSHDPPADFPGFRKIERKNYDCPICKFPFPTAFKMKQHMDENDCFELPDDGHLASQSLSLKDNRGFHLCQMCDFKCKDSKVINEHIRDGHYPHRDSFVSSDPRLRQLGKEFRDAERESLNQPEPKPSTSFQVPKSSVEKSSPKAVRKLRPARNLRTPQRFEGFQLQKKGKQIPLASLKTNLKKLNEITRR</sequence>
<keyword evidence="4" id="KW-1185">Reference proteome</keyword>
<accession>E4XX22</accession>
<dbReference type="AlphaFoldDB" id="E4XX22"/>
<evidence type="ECO:0000259" key="2">
    <source>
        <dbReference type="SMART" id="SM00355"/>
    </source>
</evidence>
<feature type="region of interest" description="Disordered" evidence="1">
    <location>
        <begin position="204"/>
        <end position="249"/>
    </location>
</feature>
<dbReference type="InterPro" id="IPR013087">
    <property type="entry name" value="Znf_C2H2_type"/>
</dbReference>